<organism evidence="1 2">
    <name type="scientific">Rheinheimera aquimaris</name>
    <dbReference type="NCBI Taxonomy" id="412437"/>
    <lineage>
        <taxon>Bacteria</taxon>
        <taxon>Pseudomonadati</taxon>
        <taxon>Pseudomonadota</taxon>
        <taxon>Gammaproteobacteria</taxon>
        <taxon>Chromatiales</taxon>
        <taxon>Chromatiaceae</taxon>
        <taxon>Rheinheimera</taxon>
    </lineage>
</organism>
<comment type="caution">
    <text evidence="1">The sequence shown here is derived from an EMBL/GenBank/DDBJ whole genome shotgun (WGS) entry which is preliminary data.</text>
</comment>
<name>A0ABP3NCL9_9GAMM</name>
<gene>
    <name evidence="1" type="ORF">GCM10009098_06310</name>
</gene>
<dbReference type="RefSeq" id="WP_226765516.1">
    <property type="nucleotide sequence ID" value="NZ_BAAAEO010000001.1"/>
</dbReference>
<dbReference type="Proteomes" id="UP001501169">
    <property type="component" value="Unassembled WGS sequence"/>
</dbReference>
<reference evidence="2" key="1">
    <citation type="journal article" date="2019" name="Int. J. Syst. Evol. Microbiol.">
        <title>The Global Catalogue of Microorganisms (GCM) 10K type strain sequencing project: providing services to taxonomists for standard genome sequencing and annotation.</title>
        <authorList>
            <consortium name="The Broad Institute Genomics Platform"/>
            <consortium name="The Broad Institute Genome Sequencing Center for Infectious Disease"/>
            <person name="Wu L."/>
            <person name="Ma J."/>
        </authorList>
    </citation>
    <scope>NUCLEOTIDE SEQUENCE [LARGE SCALE GENOMIC DNA]</scope>
    <source>
        <strain evidence="2">JCM 14331</strain>
    </source>
</reference>
<protein>
    <submittedName>
        <fullName evidence="1">Uncharacterized protein</fullName>
    </submittedName>
</protein>
<keyword evidence="2" id="KW-1185">Reference proteome</keyword>
<evidence type="ECO:0000313" key="2">
    <source>
        <dbReference type="Proteomes" id="UP001501169"/>
    </source>
</evidence>
<sequence>MRKILIILVLLLSSIGLWNYFALQKKVTDIIDSDYRNEGISVFFHFEWLVNPNVIVFDIREVKSDKSPMDVSRVLLQLSEALKDNNYKKVILSFKGRPKFMLEGDFFKKTGMEYGIQNPVYTLRSLPQNVYNLDGTQAFPTWIGGLIGVLGKQMEDLTDFHKQWYINELVSGS</sequence>
<proteinExistence type="predicted"/>
<dbReference type="EMBL" id="BAAAEO010000001">
    <property type="protein sequence ID" value="GAA0541445.1"/>
    <property type="molecule type" value="Genomic_DNA"/>
</dbReference>
<evidence type="ECO:0000313" key="1">
    <source>
        <dbReference type="EMBL" id="GAA0541445.1"/>
    </source>
</evidence>
<accession>A0ABP3NCL9</accession>